<evidence type="ECO:0000313" key="3">
    <source>
        <dbReference type="Proteomes" id="UP000232615"/>
    </source>
</evidence>
<proteinExistence type="predicted"/>
<sequence length="169" mass="19606">MEHRMERNGVIVRAQGNSIQRRSGKMVFCTDKRKFFFAGTNKPSSIRDYVNGLENGKLVSYGPRGNIELEAETKDGFFHGKWTSFVRGLPRVERTYNLGVLEGKTLIHWMNGKFTEVRYYKNSLIIPEKTKRVSGINPRPLREDLSDDDVNNEEIYDDEEEGIYDDAEY</sequence>
<feature type="compositionally biased region" description="Acidic residues" evidence="1">
    <location>
        <begin position="145"/>
        <end position="169"/>
    </location>
</feature>
<protein>
    <recommendedName>
        <fullName evidence="4">MORN repeat-containing protein</fullName>
    </recommendedName>
</protein>
<evidence type="ECO:0000313" key="2">
    <source>
        <dbReference type="EMBL" id="AHC54925.1"/>
    </source>
</evidence>
<organism evidence="2 3">
    <name type="scientific">Tunisvirus fontaine2</name>
    <dbReference type="NCBI Taxonomy" id="1421067"/>
    <lineage>
        <taxon>Viruses</taxon>
        <taxon>Varidnaviria</taxon>
        <taxon>Bamfordvirae</taxon>
        <taxon>Nucleocytoviricota</taxon>
        <taxon>Megaviricetes</taxon>
        <taxon>Pimascovirales</taxon>
        <taxon>Pimascovirales incertae sedis</taxon>
        <taxon>Marseilleviridae</taxon>
        <taxon>Losannavirus</taxon>
        <taxon>Losannavirus tunisense</taxon>
    </lineage>
</organism>
<evidence type="ECO:0000256" key="1">
    <source>
        <dbReference type="SAM" id="MobiDB-lite"/>
    </source>
</evidence>
<reference evidence="2 3" key="1">
    <citation type="journal article" date="2014" name="Arch. Virol.">
        <title>Complete genome sequence of Tunisvirus, a new member of the proposed family Marseilleviridae.</title>
        <authorList>
            <person name="Aherfi S."/>
            <person name="Boughalmi M."/>
            <person name="Pagnier I."/>
            <person name="Fournous G."/>
            <person name="La Scola B."/>
            <person name="Raoult D."/>
            <person name="Colson P."/>
        </authorList>
    </citation>
    <scope>NUCLEOTIDE SEQUENCE [LARGE SCALE GENOMIC DNA]</scope>
    <source>
        <strain evidence="2 3">U484</strain>
    </source>
</reference>
<name>V9SDW6_9VIRU</name>
<evidence type="ECO:0008006" key="4">
    <source>
        <dbReference type="Google" id="ProtNLM"/>
    </source>
</evidence>
<dbReference type="EMBL" id="KF483846">
    <property type="protein sequence ID" value="AHC54925.1"/>
    <property type="molecule type" value="Genomic_DNA"/>
</dbReference>
<gene>
    <name evidence="2" type="ORF">TNS_ORF207</name>
</gene>
<accession>V9SDW6</accession>
<dbReference type="Proteomes" id="UP000232615">
    <property type="component" value="Segment"/>
</dbReference>
<dbReference type="SUPFAM" id="SSF82185">
    <property type="entry name" value="Histone H3 K4-specific methyltransferase SET7/9 N-terminal domain"/>
    <property type="match status" value="1"/>
</dbReference>
<dbReference type="Gene3D" id="2.20.110.10">
    <property type="entry name" value="Histone H3 K4-specific methyltransferase SET7/9 N-terminal domain"/>
    <property type="match status" value="1"/>
</dbReference>
<feature type="region of interest" description="Disordered" evidence="1">
    <location>
        <begin position="136"/>
        <end position="169"/>
    </location>
</feature>
<keyword evidence="3" id="KW-1185">Reference proteome</keyword>